<dbReference type="OrthoDB" id="1489601at2"/>
<dbReference type="AlphaFoldDB" id="A0A419X665"/>
<organism evidence="2 3">
    <name type="scientific">Marinifilum flexuosum</name>
    <dbReference type="NCBI Taxonomy" id="1117708"/>
    <lineage>
        <taxon>Bacteria</taxon>
        <taxon>Pseudomonadati</taxon>
        <taxon>Bacteroidota</taxon>
        <taxon>Bacteroidia</taxon>
        <taxon>Marinilabiliales</taxon>
        <taxon>Marinifilaceae</taxon>
    </lineage>
</organism>
<dbReference type="Pfam" id="PF18990">
    <property type="entry name" value="DUF5723"/>
    <property type="match status" value="1"/>
</dbReference>
<dbReference type="InterPro" id="IPR043781">
    <property type="entry name" value="DUF5723"/>
</dbReference>
<dbReference type="Gene3D" id="2.40.160.60">
    <property type="entry name" value="Outer membrane protein transport protein (OMPP1/FadL/TodX)"/>
    <property type="match status" value="1"/>
</dbReference>
<comment type="caution">
    <text evidence="2">The sequence shown here is derived from an EMBL/GenBank/DDBJ whole genome shotgun (WGS) entry which is preliminary data.</text>
</comment>
<feature type="domain" description="DUF5723" evidence="1">
    <location>
        <begin position="45"/>
        <end position="439"/>
    </location>
</feature>
<reference evidence="2 3" key="1">
    <citation type="submission" date="2018-09" db="EMBL/GenBank/DDBJ databases">
        <title>Genomic Encyclopedia of Archaeal and Bacterial Type Strains, Phase II (KMG-II): from individual species to whole genera.</title>
        <authorList>
            <person name="Goeker M."/>
        </authorList>
    </citation>
    <scope>NUCLEOTIDE SEQUENCE [LARGE SCALE GENOMIC DNA]</scope>
    <source>
        <strain evidence="2 3">DSM 21950</strain>
    </source>
</reference>
<keyword evidence="3" id="KW-1185">Reference proteome</keyword>
<sequence>MTRILTKISLTGLLFVLLTMNGTAQKLNNTLYLMQNVPQSNQVNPAIQPDCKVFVGLPALSSIYFNYSNSSFAYKDVITDGTGIRSDSLVVDVNSFHDALKTTNFLSQQFELTLFALGIKAKDFYFTLDVIEKEDSRFSFDKEMITFLKNGNYDYRGRTANWGGLGIDANAYHEIALGVSKKINDKWTVGVKGKVLFGIANLHMEESDMSVFTSLTGAQVILNSKHRLRASVPINQITYDANGFVDDINFNSDDFDEDFFLNTDNKGFAVDLGMTYKMDEKTTLYASILDIGGITWKSNGYEFVQDGSFTYNGADWSQSGNSNDPNYREIEDVFDDLVDDIQDEFRVSDLTGSYSVGLPTKIYLGGTHQIHNRINLGALSRTEIFNGKIQSSLTLSANARFFRNLSTSLSYTAVNNSYNNIGFGVAAKLGPVQFYTITDNILAAIRPNSAQVANVRFGFNLLFGCKDKNKKKDECSWFEPIGNKKKPLYK</sequence>
<evidence type="ECO:0000313" key="2">
    <source>
        <dbReference type="EMBL" id="RKE03244.1"/>
    </source>
</evidence>
<name>A0A419X665_9BACT</name>
<evidence type="ECO:0000313" key="3">
    <source>
        <dbReference type="Proteomes" id="UP000284531"/>
    </source>
</evidence>
<dbReference type="RefSeq" id="WP_147375843.1">
    <property type="nucleotide sequence ID" value="NZ_RAPQ01000008.1"/>
</dbReference>
<protein>
    <recommendedName>
        <fullName evidence="1">DUF5723 domain-containing protein</fullName>
    </recommendedName>
</protein>
<proteinExistence type="predicted"/>
<dbReference type="Proteomes" id="UP000284531">
    <property type="component" value="Unassembled WGS sequence"/>
</dbReference>
<dbReference type="EMBL" id="RAPQ01000008">
    <property type="protein sequence ID" value="RKE03244.1"/>
    <property type="molecule type" value="Genomic_DNA"/>
</dbReference>
<gene>
    <name evidence="2" type="ORF">BXY64_0236</name>
</gene>
<evidence type="ECO:0000259" key="1">
    <source>
        <dbReference type="Pfam" id="PF18990"/>
    </source>
</evidence>
<accession>A0A419X665</accession>